<keyword evidence="1" id="KW-0812">Transmembrane</keyword>
<evidence type="ECO:0000256" key="1">
    <source>
        <dbReference type="SAM" id="Phobius"/>
    </source>
</evidence>
<dbReference type="STRING" id="1470434.AZF00_16780"/>
<dbReference type="EMBL" id="CP014544">
    <property type="protein sequence ID" value="AMO69853.1"/>
    <property type="molecule type" value="Genomic_DNA"/>
</dbReference>
<keyword evidence="1" id="KW-1133">Transmembrane helix</keyword>
<dbReference type="KEGG" id="zal:AZF00_16780"/>
<feature type="transmembrane region" description="Helical" evidence="1">
    <location>
        <begin position="12"/>
        <end position="32"/>
    </location>
</feature>
<accession>A0A127M9C9</accession>
<feature type="transmembrane region" description="Helical" evidence="1">
    <location>
        <begin position="142"/>
        <end position="163"/>
    </location>
</feature>
<evidence type="ECO:0000313" key="3">
    <source>
        <dbReference type="Proteomes" id="UP000074119"/>
    </source>
</evidence>
<name>A0A127M9C9_9GAMM</name>
<evidence type="ECO:0000313" key="2">
    <source>
        <dbReference type="EMBL" id="AMO69853.1"/>
    </source>
</evidence>
<gene>
    <name evidence="2" type="ORF">AZF00_16780</name>
</gene>
<dbReference type="AlphaFoldDB" id="A0A127M9C9"/>
<organism evidence="2 3">
    <name type="scientific">Zhongshania aliphaticivorans</name>
    <dbReference type="NCBI Taxonomy" id="1470434"/>
    <lineage>
        <taxon>Bacteria</taxon>
        <taxon>Pseudomonadati</taxon>
        <taxon>Pseudomonadota</taxon>
        <taxon>Gammaproteobacteria</taxon>
        <taxon>Cellvibrionales</taxon>
        <taxon>Spongiibacteraceae</taxon>
        <taxon>Zhongshania</taxon>
    </lineage>
</organism>
<proteinExistence type="predicted"/>
<reference evidence="2 3" key="1">
    <citation type="submission" date="2015-12" db="EMBL/GenBank/DDBJ databases">
        <authorList>
            <person name="Shamseldin A."/>
            <person name="Moawad H."/>
            <person name="Abd El-Rahim W.M."/>
            <person name="Sadowsky M.J."/>
        </authorList>
    </citation>
    <scope>NUCLEOTIDE SEQUENCE [LARGE SCALE GENOMIC DNA]</scope>
    <source>
        <strain evidence="2 3">SM2</strain>
    </source>
</reference>
<dbReference type="Proteomes" id="UP000074119">
    <property type="component" value="Chromosome"/>
</dbReference>
<keyword evidence="1" id="KW-0472">Membrane</keyword>
<dbReference type="RefSeq" id="WP_062384340.1">
    <property type="nucleotide sequence ID" value="NZ_CP014544.1"/>
</dbReference>
<protein>
    <submittedName>
        <fullName evidence="2">Uncharacterized protein</fullName>
    </submittedName>
</protein>
<sequence>MKSLGLSKPKWLIKLAVVAAASIFLIAFNHWLSLNYLSRSLAQQLRETLPNKIIEAGINESFHDSLNDYLVKRLNHDFAQLHVNSAFSAVQQCQAQVLRIHNKTYANSANTARIISLHWPINDHIQELKLGLACQWQWPKLIASQLFLSLLGLLMWTAVAPPLSPRRKQLLRALTEQGVNRRQAEQLSSKADDYSPSQEQALTLFLRSNYPYPSHYLAHLNTGGFKHSSPSALAWLEFALRQRPKDIADAIAIAESPAELSLCPATSTVIVHGYALKMSSTPFMYYLWYAYRRRQNPVDGWFTNPPSNRPDRSANQEIIALMQRYGGHAKAIKDLSEKGLRAKTLDQNRSKIKDELCQLFGEELASPFLFESARDPQTARSQYRLALPATAISIHAPKSTSTRIATPSN</sequence>